<evidence type="ECO:0000256" key="3">
    <source>
        <dbReference type="PIRSR" id="PIRSR000390-2"/>
    </source>
</evidence>
<dbReference type="InterPro" id="IPR026385">
    <property type="entry name" value="LegC-like"/>
</dbReference>
<accession>A0AAD4AKV6</accession>
<organism evidence="5 6">
    <name type="scientific">Pseudoalteromonas citrea</name>
    <dbReference type="NCBI Taxonomy" id="43655"/>
    <lineage>
        <taxon>Bacteria</taxon>
        <taxon>Pseudomonadati</taxon>
        <taxon>Pseudomonadota</taxon>
        <taxon>Gammaproteobacteria</taxon>
        <taxon>Alteromonadales</taxon>
        <taxon>Pseudoalteromonadaceae</taxon>
        <taxon>Pseudoalteromonas</taxon>
    </lineage>
</organism>
<reference evidence="5" key="1">
    <citation type="journal article" date="2012" name="J. Bacteriol.">
        <title>Genome sequences of type strains of seven species of the marine bacterium Pseudoalteromonas.</title>
        <authorList>
            <person name="Xie B.B."/>
            <person name="Shu Y.L."/>
            <person name="Qin Q.L."/>
            <person name="Rong J.C."/>
            <person name="Zhang X.Y."/>
            <person name="Chen X.L."/>
            <person name="Shi M."/>
            <person name="He H.L."/>
            <person name="Zhou B.C."/>
            <person name="Zhang Y.Z."/>
        </authorList>
    </citation>
    <scope>NUCLEOTIDE SEQUENCE</scope>
    <source>
        <strain evidence="5">DSM 8771</strain>
    </source>
</reference>
<gene>
    <name evidence="5" type="ORF">PCIT_a0552</name>
</gene>
<keyword evidence="1 3" id="KW-0663">Pyridoxal phosphate</keyword>
<evidence type="ECO:0000313" key="6">
    <source>
        <dbReference type="Proteomes" id="UP000016487"/>
    </source>
</evidence>
<dbReference type="PIRSF" id="PIRSF000390">
    <property type="entry name" value="PLP_StrS"/>
    <property type="match status" value="1"/>
</dbReference>
<evidence type="ECO:0000256" key="4">
    <source>
        <dbReference type="RuleBase" id="RU004508"/>
    </source>
</evidence>
<comment type="caution">
    <text evidence="5">The sequence shown here is derived from an EMBL/GenBank/DDBJ whole genome shotgun (WGS) entry which is preliminary data.</text>
</comment>
<dbReference type="Proteomes" id="UP000016487">
    <property type="component" value="Unassembled WGS sequence"/>
</dbReference>
<evidence type="ECO:0000256" key="2">
    <source>
        <dbReference type="PIRSR" id="PIRSR000390-1"/>
    </source>
</evidence>
<dbReference type="Pfam" id="PF01041">
    <property type="entry name" value="DegT_DnrJ_EryC1"/>
    <property type="match status" value="1"/>
</dbReference>
<dbReference type="PANTHER" id="PTHR30244:SF30">
    <property type="entry name" value="BLR5990 PROTEIN"/>
    <property type="match status" value="1"/>
</dbReference>
<reference evidence="5" key="2">
    <citation type="submission" date="2015-03" db="EMBL/GenBank/DDBJ databases">
        <title>Genome sequence of Pseudoalteromonas citrea.</title>
        <authorList>
            <person name="Xie B.-B."/>
            <person name="Rong J.-C."/>
            <person name="Qin Q.-L."/>
            <person name="Zhang Y.-Z."/>
        </authorList>
    </citation>
    <scope>NUCLEOTIDE SEQUENCE</scope>
    <source>
        <strain evidence="5">DSM 8771</strain>
    </source>
</reference>
<dbReference type="RefSeq" id="WP_010362166.1">
    <property type="nucleotide sequence ID" value="NZ_AHBZ03000014.1"/>
</dbReference>
<dbReference type="PANTHER" id="PTHR30244">
    <property type="entry name" value="TRANSAMINASE"/>
    <property type="match status" value="1"/>
</dbReference>
<dbReference type="GO" id="GO:0000271">
    <property type="term" value="P:polysaccharide biosynthetic process"/>
    <property type="evidence" value="ECO:0007669"/>
    <property type="project" value="TreeGrafter"/>
</dbReference>
<dbReference type="EMBL" id="AHBZ03000014">
    <property type="protein sequence ID" value="KAF7774153.1"/>
    <property type="molecule type" value="Genomic_DNA"/>
</dbReference>
<protein>
    <recommendedName>
        <fullName evidence="7">Aminotransferase DegT</fullName>
    </recommendedName>
</protein>
<dbReference type="Gene3D" id="3.40.640.10">
    <property type="entry name" value="Type I PLP-dependent aspartate aminotransferase-like (Major domain)"/>
    <property type="match status" value="1"/>
</dbReference>
<dbReference type="NCBIfam" id="TIGR04181">
    <property type="entry name" value="NHT_00031"/>
    <property type="match status" value="1"/>
</dbReference>
<dbReference type="InterPro" id="IPR015421">
    <property type="entry name" value="PyrdxlP-dep_Trfase_major"/>
</dbReference>
<dbReference type="InterPro" id="IPR000653">
    <property type="entry name" value="DegT/StrS_aminotransferase"/>
</dbReference>
<feature type="modified residue" description="N6-(pyridoxal phosphate)lysine" evidence="3">
    <location>
        <position position="215"/>
    </location>
</feature>
<dbReference type="SUPFAM" id="SSF53383">
    <property type="entry name" value="PLP-dependent transferases"/>
    <property type="match status" value="1"/>
</dbReference>
<sequence length="382" mass="42411">MLNKISQFIQCYFDTKEFIPLHEPNFSSIESQMLIDCLDSTYVSTVGANVTQFESEICAFTQSNYAVTTNSGTSALHVALLVAGVKRDQFVITQSLTFVATCNALSYIGATPIFVDVSLQSLSLCPVSLENFLLEYAFVNEDGECIHKIEKKKISAVLPMHTFGHPADMNGIQKVCKKWNLAIVEDAAEGLGSQYNGQSLGTFGTASALSFNGNKVITTGGGGALLTQDIQVANASRHLMSTAKVQHEREFIHDQVGFNYRMPSINASLGRAQLGRLDGFLTEKRLLADEYRSLFLNSDYCFVDEPPNCKSNFWLNAVICEDKSHRDRLLDSLAKDNIMGRPVWRPMHLLDMYADAPSVELNNTEYFAQRLVNLPSSVKKKR</sequence>
<evidence type="ECO:0008006" key="7">
    <source>
        <dbReference type="Google" id="ProtNLM"/>
    </source>
</evidence>
<name>A0AAD4AKV6_9GAMM</name>
<dbReference type="AlphaFoldDB" id="A0AAD4AKV6"/>
<dbReference type="GO" id="GO:0030170">
    <property type="term" value="F:pyridoxal phosphate binding"/>
    <property type="evidence" value="ECO:0007669"/>
    <property type="project" value="TreeGrafter"/>
</dbReference>
<feature type="active site" description="Proton acceptor" evidence="2">
    <location>
        <position position="215"/>
    </location>
</feature>
<evidence type="ECO:0000313" key="5">
    <source>
        <dbReference type="EMBL" id="KAF7774153.1"/>
    </source>
</evidence>
<proteinExistence type="inferred from homology"/>
<comment type="similarity">
    <text evidence="4">Belongs to the DegT/DnrJ/EryC1 family.</text>
</comment>
<dbReference type="CDD" id="cd00616">
    <property type="entry name" value="AHBA_syn"/>
    <property type="match status" value="1"/>
</dbReference>
<dbReference type="InterPro" id="IPR015424">
    <property type="entry name" value="PyrdxlP-dep_Trfase"/>
</dbReference>
<dbReference type="GO" id="GO:0008483">
    <property type="term" value="F:transaminase activity"/>
    <property type="evidence" value="ECO:0007669"/>
    <property type="project" value="TreeGrafter"/>
</dbReference>
<evidence type="ECO:0000256" key="1">
    <source>
        <dbReference type="ARBA" id="ARBA00022898"/>
    </source>
</evidence>